<protein>
    <submittedName>
        <fullName evidence="1">Uncharacterized protein</fullName>
    </submittedName>
</protein>
<reference evidence="1 2" key="1">
    <citation type="journal article" date="2017" name="Sci. Rep.">
        <title>Revealing the Saline Adaptation Strategies of the Halophilic Bacterium Halomonas beimenensis through High-throughput Omics and Transposon Mutagenesis Approaches.</title>
        <authorList>
            <person name="Chen Y.H."/>
            <person name="Lin S.S."/>
            <person name="Shyu Y.T."/>
        </authorList>
    </citation>
    <scope>NUCLEOTIDE SEQUENCE [LARGE SCALE GENOMIC DNA]</scope>
    <source>
        <strain evidence="1 2">NTU-111</strain>
    </source>
</reference>
<dbReference type="EMBL" id="CP021435">
    <property type="protein sequence ID" value="ATJ83406.1"/>
    <property type="molecule type" value="Genomic_DNA"/>
</dbReference>
<name>A0A291P912_9GAMM</name>
<accession>A0A291P912</accession>
<organism evidence="1 2">
    <name type="scientific">Halomonas beimenensis</name>
    <dbReference type="NCBI Taxonomy" id="475662"/>
    <lineage>
        <taxon>Bacteria</taxon>
        <taxon>Pseudomonadati</taxon>
        <taxon>Pseudomonadota</taxon>
        <taxon>Gammaproteobacteria</taxon>
        <taxon>Oceanospirillales</taxon>
        <taxon>Halomonadaceae</taxon>
        <taxon>Halomonas</taxon>
    </lineage>
</organism>
<sequence length="45" mass="5287">MFTLFFRLWEEFSQKRMIGKALYNSGMIKPSNTCQVHTYPGVNKS</sequence>
<dbReference type="AlphaFoldDB" id="A0A291P912"/>
<proteinExistence type="predicted"/>
<evidence type="ECO:0000313" key="1">
    <source>
        <dbReference type="EMBL" id="ATJ83406.1"/>
    </source>
</evidence>
<keyword evidence="2" id="KW-1185">Reference proteome</keyword>
<gene>
    <name evidence="1" type="ORF">BEI_2419</name>
</gene>
<dbReference type="Proteomes" id="UP000219993">
    <property type="component" value="Chromosome"/>
</dbReference>
<dbReference type="KEGG" id="hbe:BEI_2419"/>
<evidence type="ECO:0000313" key="2">
    <source>
        <dbReference type="Proteomes" id="UP000219993"/>
    </source>
</evidence>